<dbReference type="Proteomes" id="UP000253740">
    <property type="component" value="Unassembled WGS sequence"/>
</dbReference>
<gene>
    <name evidence="2" type="ORF">MBSD_1204</name>
    <name evidence="3" type="ORF">MBSD_n1583</name>
</gene>
<proteinExistence type="predicted"/>
<evidence type="ECO:0000256" key="1">
    <source>
        <dbReference type="SAM" id="Phobius"/>
    </source>
</evidence>
<keyword evidence="1" id="KW-1133">Transmembrane helix</keyword>
<dbReference type="HOGENOM" id="CLU_161968_0_0_6"/>
<keyword evidence="1" id="KW-0472">Membrane</keyword>
<dbReference type="RefSeq" id="WP_062536804.1">
    <property type="nucleotide sequence ID" value="NZ_DF970196.1"/>
</dbReference>
<evidence type="ECO:0000313" key="2">
    <source>
        <dbReference type="EMBL" id="GAN44669.1"/>
    </source>
</evidence>
<dbReference type="EMBL" id="DF970196">
    <property type="protein sequence ID" value="GAP66279.1"/>
    <property type="molecule type" value="Genomic_DNA"/>
</dbReference>
<reference evidence="3" key="2">
    <citation type="submission" date="2015-08" db="EMBL/GenBank/DDBJ databases">
        <title>Complete DNA Sequence of Pseudomonas syringae pv. actinidiae, the Causal Agent of Kiwifruit Canker Disease.</title>
        <authorList>
            <person name="Rikkerink E.H.A."/>
            <person name="Fineran P.C."/>
        </authorList>
    </citation>
    <scope>NUCLEOTIDE SEQUENCE</scope>
    <source>
        <strain evidence="3">SkMP5</strain>
    </source>
</reference>
<dbReference type="EMBL" id="DF952378">
    <property type="protein sequence ID" value="GAN44669.1"/>
    <property type="molecule type" value="Genomic_DNA"/>
</dbReference>
<keyword evidence="4" id="KW-1185">Reference proteome</keyword>
<evidence type="ECO:0000313" key="3">
    <source>
        <dbReference type="EMBL" id="GAP66279.1"/>
    </source>
</evidence>
<sequence length="126" mass="14602">MGTVIQLNAREVLILIGAFTGLVFGFGRLLLAQFEKRMDERFRAQSDLRDEEKRSHAQRMEAIENSLESTAGRITDVVHRVEKLHASLPLEYVRREDWIRFASTIDAKLDRLADMITYRNRGAPRE</sequence>
<feature type="transmembrane region" description="Helical" evidence="1">
    <location>
        <begin position="12"/>
        <end position="31"/>
    </location>
</feature>
<dbReference type="OrthoDB" id="5689128at2"/>
<protein>
    <submittedName>
        <fullName evidence="3">Uncharacterized protein</fullName>
    </submittedName>
</protein>
<dbReference type="AlphaFoldDB" id="A0A0K8QN27"/>
<accession>A0A0K8QN27</accession>
<keyword evidence="1" id="KW-0812">Transmembrane</keyword>
<name>A0A0K8QN27_9GAMM</name>
<evidence type="ECO:0000313" key="4">
    <source>
        <dbReference type="Proteomes" id="UP000253740"/>
    </source>
</evidence>
<organism evidence="3">
    <name type="scientific">Mizugakiibacter sediminis</name>
    <dbReference type="NCBI Taxonomy" id="1475481"/>
    <lineage>
        <taxon>Bacteria</taxon>
        <taxon>Pseudomonadati</taxon>
        <taxon>Pseudomonadota</taxon>
        <taxon>Gammaproteobacteria</taxon>
        <taxon>Lysobacterales</taxon>
        <taxon>Rhodanobacteraceae</taxon>
        <taxon>Mizugakiibacter</taxon>
    </lineage>
</organism>
<reference evidence="2" key="1">
    <citation type="submission" date="2015-03" db="EMBL/GenBank/DDBJ databases">
        <title>Draft genome sequence of Mizugakiibacter sediminis skMP5.</title>
        <authorList>
            <person name="Watanabe T."/>
            <person name="Kojima H."/>
            <person name="Fukui M."/>
        </authorList>
    </citation>
    <scope>NUCLEOTIDE SEQUENCE</scope>
    <source>
        <strain evidence="2">SkMP5</strain>
    </source>
</reference>
<dbReference type="STRING" id="1475481.GCA_000953855_01613"/>